<dbReference type="EMBL" id="JAATVY010000030">
    <property type="protein sequence ID" value="NJC73428.1"/>
    <property type="molecule type" value="Genomic_DNA"/>
</dbReference>
<organism evidence="1 2">
    <name type="scientific">Planosporangium thailandense</name>
    <dbReference type="NCBI Taxonomy" id="765197"/>
    <lineage>
        <taxon>Bacteria</taxon>
        <taxon>Bacillati</taxon>
        <taxon>Actinomycetota</taxon>
        <taxon>Actinomycetes</taxon>
        <taxon>Micromonosporales</taxon>
        <taxon>Micromonosporaceae</taxon>
        <taxon>Planosporangium</taxon>
    </lineage>
</organism>
<dbReference type="SUPFAM" id="SSF51569">
    <property type="entry name" value="Aldolase"/>
    <property type="match status" value="1"/>
</dbReference>
<dbReference type="Proteomes" id="UP000722989">
    <property type="component" value="Unassembled WGS sequence"/>
</dbReference>
<dbReference type="Pfam" id="PF06187">
    <property type="entry name" value="DUF993"/>
    <property type="match status" value="1"/>
</dbReference>
<evidence type="ECO:0000313" key="1">
    <source>
        <dbReference type="EMBL" id="NJC73428.1"/>
    </source>
</evidence>
<sequence length="383" mass="40827">MTLPRSDGTFYTRRLNAPAVLPTSAHPATSRVAYAAAHVVADPLRACAGDSEARIDWDATLAVRRRLWGLGLGVAEAMDTAQRGMGLSWGAVQRLVRESLSEASTVGADVVVGVSTDQLPAGERPDVATVLQAYREQIGYVESHGGRAVVMASRHLAAAAAGPDDYQKVYSTLLAEAARPVVLHWLGEAFDPALRGYWGSTDFEKAADVVLGIINDHPDKVAGIKMSLLDADKEVEVRRRLPSGVRLFTGDDYNYVDLIAGDGVHHSDALLGAFALIAPYASAALAALDADDVPGFRGILSPTLGLSRLVFEAPTYYYKVGVVWLAYLTGAQNHFRMIGGLESGRSVLHLVEVFEHADDLGLFPDPDLAAARMAAVLQLNGVG</sequence>
<dbReference type="Gene3D" id="3.20.20.70">
    <property type="entry name" value="Aldolase class I"/>
    <property type="match status" value="1"/>
</dbReference>
<evidence type="ECO:0000313" key="2">
    <source>
        <dbReference type="Proteomes" id="UP000722989"/>
    </source>
</evidence>
<accession>A0ABX0Y5X3</accession>
<proteinExistence type="predicted"/>
<comment type="caution">
    <text evidence="1">The sequence shown here is derived from an EMBL/GenBank/DDBJ whole genome shotgun (WGS) entry which is preliminary data.</text>
</comment>
<gene>
    <name evidence="1" type="ORF">HC031_27435</name>
</gene>
<reference evidence="1 2" key="1">
    <citation type="submission" date="2020-03" db="EMBL/GenBank/DDBJ databases">
        <title>WGS of the type strain of Planosporangium spp.</title>
        <authorList>
            <person name="Thawai C."/>
        </authorList>
    </citation>
    <scope>NUCLEOTIDE SEQUENCE [LARGE SCALE GENOMIC DNA]</scope>
    <source>
        <strain evidence="1 2">TBRC 5610</strain>
    </source>
</reference>
<protein>
    <submittedName>
        <fullName evidence="1">Dihydrodipicolinate synthase family protein</fullName>
    </submittedName>
</protein>
<keyword evidence="2" id="KW-1185">Reference proteome</keyword>
<name>A0ABX0Y5X3_9ACTN</name>
<dbReference type="InterPro" id="IPR013785">
    <property type="entry name" value="Aldolase_TIM"/>
</dbReference>
<dbReference type="InterPro" id="IPR009334">
    <property type="entry name" value="DUF993"/>
</dbReference>